<dbReference type="eggNOG" id="ENOG502ZQ31">
    <property type="taxonomic scope" value="Bacteria"/>
</dbReference>
<dbReference type="KEGG" id="mre:K649_11600"/>
<evidence type="ECO:0000313" key="2">
    <source>
        <dbReference type="EMBL" id="ADD28941.1"/>
    </source>
</evidence>
<keyword evidence="4" id="KW-1185">Reference proteome</keyword>
<gene>
    <name evidence="2" type="ordered locus">Mrub_2187</name>
    <name evidence="3" type="ORF">K649_11600</name>
</gene>
<evidence type="ECO:0000313" key="5">
    <source>
        <dbReference type="Proteomes" id="UP000013026"/>
    </source>
</evidence>
<evidence type="ECO:0000313" key="4">
    <source>
        <dbReference type="Proteomes" id="UP000006655"/>
    </source>
</evidence>
<dbReference type="STRING" id="504728.K649_11600"/>
<dbReference type="RefSeq" id="WP_013014439.1">
    <property type="nucleotide sequence ID" value="NC_013946.1"/>
</dbReference>
<feature type="region of interest" description="Disordered" evidence="1">
    <location>
        <begin position="52"/>
        <end position="75"/>
    </location>
</feature>
<dbReference type="PATRIC" id="fig|504728.9.peg.2390"/>
<dbReference type="Proteomes" id="UP000006655">
    <property type="component" value="Chromosome"/>
</dbReference>
<sequence length="75" mass="8623">MKPIARKYRFEEVPSEKERWQALPLEVRLQAVVEMAFFWARLQGQQNLEKIQPVARKRPLTEPAPRASGESGGCS</sequence>
<name>D3PKR7_MEIRD</name>
<accession>D3PKR7</accession>
<evidence type="ECO:0000256" key="1">
    <source>
        <dbReference type="SAM" id="MobiDB-lite"/>
    </source>
</evidence>
<evidence type="ECO:0000313" key="3">
    <source>
        <dbReference type="EMBL" id="AGK05610.1"/>
    </source>
</evidence>
<dbReference type="KEGG" id="mrb:Mrub_2187"/>
<reference evidence="3" key="2">
    <citation type="submission" date="2013-04" db="EMBL/GenBank/DDBJ databases">
        <title>Non-Hybrid, Finished Microbial Genome Assemblies from Long-Read SMRT Sequencing Data.</title>
        <authorList>
            <person name="Klammer A."/>
            <person name="Drake J."/>
            <person name="Heiner C."/>
            <person name="Clum A."/>
            <person name="Copeland A."/>
            <person name="Huddleston J."/>
            <person name="Eichler E."/>
            <person name="Turner S.W."/>
        </authorList>
    </citation>
    <scope>NUCLEOTIDE SEQUENCE</scope>
    <source>
        <strain evidence="3">DSM 1279</strain>
    </source>
</reference>
<dbReference type="Proteomes" id="UP000013026">
    <property type="component" value="Chromosome"/>
</dbReference>
<proteinExistence type="predicted"/>
<organism evidence="3 5">
    <name type="scientific">Meiothermus ruber (strain ATCC 35948 / DSM 1279 / VKM B-1258 / 21)</name>
    <name type="common">Thermus ruber</name>
    <dbReference type="NCBI Taxonomy" id="504728"/>
    <lineage>
        <taxon>Bacteria</taxon>
        <taxon>Thermotogati</taxon>
        <taxon>Deinococcota</taxon>
        <taxon>Deinococci</taxon>
        <taxon>Thermales</taxon>
        <taxon>Thermaceae</taxon>
        <taxon>Meiothermus</taxon>
    </lineage>
</organism>
<dbReference type="EMBL" id="CP005385">
    <property type="protein sequence ID" value="AGK05610.1"/>
    <property type="molecule type" value="Genomic_DNA"/>
</dbReference>
<protein>
    <submittedName>
        <fullName evidence="3">Uncharacterized protein</fullName>
    </submittedName>
</protein>
<dbReference type="EMBL" id="CP001743">
    <property type="protein sequence ID" value="ADD28941.1"/>
    <property type="molecule type" value="Genomic_DNA"/>
</dbReference>
<reference evidence="3 5" key="3">
    <citation type="submission" date="2013-04" db="EMBL/GenBank/DDBJ databases">
        <authorList>
            <person name="Chin J."/>
            <person name="Alexander D.H."/>
            <person name="Marks P."/>
            <person name="Korlach J."/>
            <person name="Clum A."/>
            <person name="Copeland A."/>
        </authorList>
    </citation>
    <scope>NUCLEOTIDE SEQUENCE [LARGE SCALE GENOMIC DNA]</scope>
    <source>
        <strain evidence="5">ATCC 35948 / DSM 1279 / VKM B-1258 / 21</strain>
        <strain evidence="3">DSM 1279</strain>
    </source>
</reference>
<reference evidence="2 4" key="1">
    <citation type="journal article" date="2010" name="Stand. Genomic Sci.">
        <title>Complete genome sequence of Meiothermus ruber type strain (21).</title>
        <authorList>
            <person name="Tindall B.J."/>
            <person name="Sikorski J."/>
            <person name="Lucas S."/>
            <person name="Goltsman E."/>
            <person name="Copeland A."/>
            <person name="Glavina Del Rio T."/>
            <person name="Nolan M."/>
            <person name="Tice H."/>
            <person name="Cheng J.F."/>
            <person name="Han C."/>
            <person name="Pitluck S."/>
            <person name="Liolios K."/>
            <person name="Ivanova N."/>
            <person name="Mavromatis K."/>
            <person name="Ovchinnikova G."/>
            <person name="Pati A."/>
            <person name="Fahnrich R."/>
            <person name="Goodwin L."/>
            <person name="Chen A."/>
            <person name="Palaniappan K."/>
            <person name="Land M."/>
            <person name="Hauser L."/>
            <person name="Chang Y.J."/>
            <person name="Jeffries C.D."/>
            <person name="Rohde M."/>
            <person name="Goker M."/>
            <person name="Woyke T."/>
            <person name="Bristow J."/>
            <person name="Eisen J.A."/>
            <person name="Markowitz V."/>
            <person name="Hugenholtz P."/>
            <person name="Kyrpides N.C."/>
            <person name="Klenk H.P."/>
            <person name="Lapidus A."/>
        </authorList>
    </citation>
    <scope>NUCLEOTIDE SEQUENCE [LARGE SCALE GENOMIC DNA]</scope>
    <source>
        <strain evidence="4">ATCC 35948 / DSM 1279 / VKM B-1258 / 21</strain>
        <strain evidence="2">DSM 1279</strain>
    </source>
</reference>
<dbReference type="AlphaFoldDB" id="D3PKR7"/>
<dbReference type="OrthoDB" id="26451at2"/>